<keyword evidence="3" id="KW-1133">Transmembrane helix</keyword>
<dbReference type="SUPFAM" id="SSF56399">
    <property type="entry name" value="ADP-ribosylation"/>
    <property type="match status" value="1"/>
</dbReference>
<dbReference type="Pfam" id="PF25547">
    <property type="entry name" value="WXG100_2"/>
    <property type="match status" value="1"/>
</dbReference>
<dbReference type="Pfam" id="PF03496">
    <property type="entry name" value="ADPrib_exo_Tox"/>
    <property type="match status" value="1"/>
</dbReference>
<keyword evidence="7" id="KW-1185">Reference proteome</keyword>
<feature type="region of interest" description="Disordered" evidence="2">
    <location>
        <begin position="1962"/>
        <end position="1989"/>
    </location>
</feature>
<organism evidence="6 7">
    <name type="scientific">Nocardiopsis flavescens</name>
    <dbReference type="NCBI Taxonomy" id="758803"/>
    <lineage>
        <taxon>Bacteria</taxon>
        <taxon>Bacillati</taxon>
        <taxon>Actinomycetota</taxon>
        <taxon>Actinomycetes</taxon>
        <taxon>Streptosporangiales</taxon>
        <taxon>Nocardiopsidaceae</taxon>
        <taxon>Nocardiopsis</taxon>
    </lineage>
</organism>
<feature type="coiled-coil region" evidence="1">
    <location>
        <begin position="3270"/>
        <end position="3297"/>
    </location>
</feature>
<feature type="compositionally biased region" description="Pro residues" evidence="2">
    <location>
        <begin position="1363"/>
        <end position="1395"/>
    </location>
</feature>
<feature type="compositionally biased region" description="Pro residues" evidence="2">
    <location>
        <begin position="2356"/>
        <end position="2370"/>
    </location>
</feature>
<feature type="compositionally biased region" description="Basic and acidic residues" evidence="2">
    <location>
        <begin position="1259"/>
        <end position="1268"/>
    </location>
</feature>
<feature type="compositionally biased region" description="Basic and acidic residues" evidence="2">
    <location>
        <begin position="3348"/>
        <end position="3365"/>
    </location>
</feature>
<dbReference type="GO" id="GO:0030041">
    <property type="term" value="P:actin filament polymerization"/>
    <property type="evidence" value="ECO:0007669"/>
    <property type="project" value="TreeGrafter"/>
</dbReference>
<feature type="compositionally biased region" description="Basic and acidic residues" evidence="2">
    <location>
        <begin position="3719"/>
        <end position="3739"/>
    </location>
</feature>
<evidence type="ECO:0000256" key="2">
    <source>
        <dbReference type="SAM" id="MobiDB-lite"/>
    </source>
</evidence>
<dbReference type="PANTHER" id="PTHR45691:SF6">
    <property type="entry name" value="PROTEIN DIAPHANOUS"/>
    <property type="match status" value="1"/>
</dbReference>
<feature type="compositionally biased region" description="Low complexity" evidence="2">
    <location>
        <begin position="970"/>
        <end position="984"/>
    </location>
</feature>
<feature type="transmembrane region" description="Helical" evidence="3">
    <location>
        <begin position="160"/>
        <end position="182"/>
    </location>
</feature>
<feature type="compositionally biased region" description="Basic and acidic residues" evidence="2">
    <location>
        <begin position="1334"/>
        <end position="1350"/>
    </location>
</feature>
<feature type="compositionally biased region" description="Acidic residues" evidence="2">
    <location>
        <begin position="3671"/>
        <end position="3682"/>
    </location>
</feature>
<feature type="compositionally biased region" description="Pro residues" evidence="2">
    <location>
        <begin position="243"/>
        <end position="329"/>
    </location>
</feature>
<dbReference type="GO" id="GO:0005884">
    <property type="term" value="C:actin filament"/>
    <property type="evidence" value="ECO:0007669"/>
    <property type="project" value="TreeGrafter"/>
</dbReference>
<evidence type="ECO:0000256" key="1">
    <source>
        <dbReference type="SAM" id="Coils"/>
    </source>
</evidence>
<dbReference type="GO" id="GO:0005576">
    <property type="term" value="C:extracellular region"/>
    <property type="evidence" value="ECO:0007669"/>
    <property type="project" value="InterPro"/>
</dbReference>
<feature type="compositionally biased region" description="Low complexity" evidence="2">
    <location>
        <begin position="918"/>
        <end position="930"/>
    </location>
</feature>
<feature type="compositionally biased region" description="Gly residues" evidence="2">
    <location>
        <begin position="705"/>
        <end position="718"/>
    </location>
</feature>
<feature type="compositionally biased region" description="Polar residues" evidence="2">
    <location>
        <begin position="4120"/>
        <end position="4134"/>
    </location>
</feature>
<feature type="compositionally biased region" description="Basic and acidic residues" evidence="2">
    <location>
        <begin position="3091"/>
        <end position="3102"/>
    </location>
</feature>
<feature type="transmembrane region" description="Helical" evidence="3">
    <location>
        <begin position="120"/>
        <end position="148"/>
    </location>
</feature>
<feature type="region of interest" description="Disordered" evidence="2">
    <location>
        <begin position="3465"/>
        <end position="3766"/>
    </location>
</feature>
<evidence type="ECO:0000259" key="4">
    <source>
        <dbReference type="Pfam" id="PF03496"/>
    </source>
</evidence>
<keyword evidence="6" id="KW-0808">Transferase</keyword>
<evidence type="ECO:0000259" key="5">
    <source>
        <dbReference type="Pfam" id="PF25547"/>
    </source>
</evidence>
<feature type="compositionally biased region" description="Basic and acidic residues" evidence="2">
    <location>
        <begin position="2386"/>
        <end position="2396"/>
    </location>
</feature>
<feature type="compositionally biased region" description="Basic and acidic residues" evidence="2">
    <location>
        <begin position="1304"/>
        <end position="1320"/>
    </location>
</feature>
<feature type="region of interest" description="Disordered" evidence="2">
    <location>
        <begin position="243"/>
        <end position="333"/>
    </location>
</feature>
<accession>A0A1M6V4Y6</accession>
<dbReference type="GO" id="GO:0016740">
    <property type="term" value="F:transferase activity"/>
    <property type="evidence" value="ECO:0007669"/>
    <property type="project" value="UniProtKB-KW"/>
</dbReference>
<feature type="domain" description="Outer membrane channel protein CpnT-like N-terminal" evidence="5">
    <location>
        <begin position="11"/>
        <end position="139"/>
    </location>
</feature>
<feature type="compositionally biased region" description="Pro residues" evidence="2">
    <location>
        <begin position="2295"/>
        <end position="2304"/>
    </location>
</feature>
<feature type="region of interest" description="Disordered" evidence="2">
    <location>
        <begin position="4044"/>
        <end position="4134"/>
    </location>
</feature>
<dbReference type="PANTHER" id="PTHR45691">
    <property type="entry name" value="PROTEIN DIAPHANOUS"/>
    <property type="match status" value="1"/>
</dbReference>
<feature type="compositionally biased region" description="Basic and acidic residues" evidence="2">
    <location>
        <begin position="1973"/>
        <end position="1987"/>
    </location>
</feature>
<feature type="compositionally biased region" description="Acidic residues" evidence="2">
    <location>
        <begin position="3567"/>
        <end position="3581"/>
    </location>
</feature>
<evidence type="ECO:0000256" key="3">
    <source>
        <dbReference type="SAM" id="Phobius"/>
    </source>
</evidence>
<name>A0A1M6V4Y6_9ACTN</name>
<feature type="compositionally biased region" description="Low complexity" evidence="2">
    <location>
        <begin position="3322"/>
        <end position="3331"/>
    </location>
</feature>
<gene>
    <name evidence="6" type="ORF">SAMN05421803_1324</name>
</gene>
<feature type="compositionally biased region" description="Low complexity" evidence="2">
    <location>
        <begin position="3536"/>
        <end position="3552"/>
    </location>
</feature>
<sequence>MGMEIPDELANLFYGLTGTKWPDVDEDRLRDVSDMYSTVEYILATELPELIVVLRRKVQSTFDGRTTEYFENSLAQFTAGQRDYVGEAAQLAADIQKYAKESANQVEYAKWMIIGQLIQLALEIAWAIATAKFTFGASLAWISMFRFIRSQAIRRILNWLVWNLLSHLFVAQLFGVTMDLLIQRIQMDQGNRDEWDKELTRMAAAGAFVEGLLSAGLSFGADLFLNKQLAKLFGDNLPDPVVPPPVRDIVPEPPPGPVGRGPEPTPDPPPLRDIPETLPTPTPRTPDPGPLDPPPVREGAPDPPGPPNGPPGPPPGGGPPPPAPRPPGSITPEFDKDLVTLFARNSNEFLSPAQRPNTASRGIGHGERFIDGAGDVFARHFRDELGEGAARQLGRDYAETLLRNWNTPRATSALDDVLGGAPLPQSTRDHLARDVPRAFADTVAEFGNRWRDRLTALGIGAGSGAFEGYMGEGLTNLIFSPEQEWKASGMSAVAGAATSVVHDLSVAGGLKAIDSLSDLHALNNTPVDLPDPDGSGTRGPVPDGGGDGRDQPFAPGRGNGGGFGGNGFGGNGFGNEEGPVLRLRGGGGDDMSFDLGSEFGSEFRSEYGDDDGDDVSTIAPSEEWSALDGRRSEDGEGGRGRPGEEAAAGPRERTESNGERSGPPAQAGGERNVPRTESSGGTESGGRFTPPPAPAESGGQNDTRSGGGDRTGGSGNVGRNGENPLAPPSAEQNNGLTGGDERTDETGDEAESPLPSPPAEQGEQDTTVTERGGETGDEAETPAPVPPAEQNTGGDERTNETGEDNENPLSPPPPAEQGEQGGQNTVPTGEDGGAETTLTPPGGEGEQNTTVTERTGETGDEAETPLPVPPAEQDTGGGERTNETGRDDGTRLPPPPAGEEGRNTTDDQNVVRERTVTEGETGVTVAPTVPRNGEEGLDGSTRDGRRTVAEDGFLGVEEVAEHGPAVSETPVHQVAPPAVQSPPAGEAQGSRDTSAHRGGGRGPLPGGRTEQPSPRAEDGGADNGVRSGAAREDGVFRTGQGDPEVHESGGLTPLPPGEGGSGPPERRGGETDLDAFFRSLTPPVESTSSDGTVRPATVPGDEGRPPRLESTSDAEKTDDGLTPEDPGPPPPPPPAPPREEDADKRTPAPTDKDARKPSDERRGREDRDRRPPKEPVTEETLTPAPPPGEEGGEETVTDPLASPPAEETGGEFRDPRTTPSEEVRTGRTESLPPPPPGEEGGEETVTDPLAPPPPPAEETPEKTPEKKAATPPPPVEEESSEDPLAPPPGEETVGKTSEVPPPPPEEKAPEEKAPEKKAAEETGTEGTETPPPPPEEKAPKEETPRRKAPEEPPPPGEEGSRSTPPPPPPPPGEEAVTPLPPPPDPLSGPPEPEGAPGPVRLNYLIDSRWIESYGVRVDPDAVLDTRADLPADVRAPLRRKLESDPRDFFSRDGVTATSADGTAYTLRLRSTDDWHTGGRDRGGAEKAKYKGLHDTQTQSSRGESGMVGSARRPVVAFQANLLGVDGLPAPAAGFRASAFGGSAVQQQSGDTGHTQTLTTEMTGEGTAYTTELTAEWSPDRPPPPPAADTPRARAEGVDLGPTPSRAPIEGGVELVLMGGLRRRDDLPERITFTDPFLPPPAAEATTGEEGTGTGGGPPDRTGDPVGDEEAPRRYGGYLANSHPISIDAITRRVETPDSGTDTGSERTAPDRGAPREGRSRWRDLLTPWKPRDRDPAETPTGLNSWISDRLGFEAPGEGSNTRTVLHRPRPGSGEPKVATHPKSGSRAVRREMDRRGVLEVFADDIVMTQLPTMTDEPRTVRIPDAKGGTRLLTIWAPPTSMELVPEAPKDFNMKFTDRYARGASVLANRLKGFFVAVSGGVVTRVPGDAVRVDAPYFEARFQRVWAKGRGRSDNSWDAHLFHSTDTAVYRTRRTIAVWLDGDAEPTYFDASGLEAVTADDVRRLDGDPPETAEVERTGDPFLDREGGPTHFGDALVRDVTHEDGSEMREEDGGLPQSFFRDFAHQVLTQIDRDYPGLVLPHLAVPGTPAPENPHAGWNHRRNRRTAELNTETVLARINSSDFRADRDAWLSGQVEIKLVETKFLPFGNEVRERRFTVPDHISVWPRVEVLGYSEAADPLDTSHTGSTTGSSSNINRKSDKITSVTAEGRTGVTLRGVSSGVDSFGAPNQGGGVHFRAANEFRTRKQSEYGVSATAETNVKDKSGSRVLFADLRFSAWMGPDDSLVPRSARWDAPSRTGMGRELFGDGEGLPDPPRARAELHTPRNGRRFALDAPPEQPPAPPRKLPSSQAKRLFDNGASAFLPENLPLRTPPSSPPARLETITEVAEDAETAVEGAPPPEGTTEGTPPPEGTEGAPPVGRTTDTAVGRDTRTPEPELRIEPTDRARRLSQTFSSVQAFNPALLRRDSGVVTVTTLTYSGLDRDHWAFSRAASSREGAAAIIAGNTSPQSLAASPGLQRDGGSRFRVQLDDGIAPWRTRPTTATWYIPTHVASALLREFAVMEPNQVKEISYGFGTSRESVFSTALTARGVFSSQPTAATPEQAPRGSAGPIVQPGVELRYTPYGHGRGESSSVTFRTRREVKFTGSTFEFVTHGVILQATEHKKDFDFLFSVPRSPGAGDYSAWTAQVRDAQKTMVPALWVFAQGLVDDQLTWGPDGRVTKGAHPPPQGPHRRLELKPDLHGKGYDTRPVHVPGLISQLEQRLRRGGWELTTHSREDLVQTVTSHLNRGMANLSGVEVRVVPTDTRWESSEWTPRIKDRSRVATLDLGLFPMPSTVEQIGGRMEFVDRNVKVTSESESESSFRGYGAGGGVDLLGPIGNREDPATGRQVGAISAGGTPGYRRQKLVEDASAENRAREETQERVVFTPYAVVTTPTRVDASLRIGDQVFNASVVDGEAQSVHPLPYLETLGRGADTEPPGTRYRPASFTRTDEGSYEDDWAAVNRGRDGRGFQDGEAGIENVPLAIEKDGREVLDAAVVNAALLDGWERTGGPGRLDAAEVQDAARHLDRKITDIERAAGITARKQEMLLLSLTPDATEDAVTIAEFGDTVVRTRALVDTDRAVIEGVSGESRARDSDQEGTRRSQNTSESRAQNAGLGGQVTETARPADRLRENLDADNAALSGAKDGVSSGQREGAVAEGPGTKRMFLVRVPARWLVWAEDSGGDSGPVGSQTDSSVVRWIDEDRARAWGLDTDAPVITRYSEAEAAFTKADAAYLKARGELFEFVNEVDTDNAGDTTRLDYRERDGRYRELEEARNRAMRDMVDAMRDLREHNARRAAPVVTGTEGTRVAPVEGAPPAPAETTGLTPPTVITEEGEGSRGPVGETSVEKAPGEEPAAPRDIRPPKTVRFRFPDSDAESDTEAEPRGPVFREDREYGEYGEYGFHGLRGVDSDDDFFVFDRGRPAPAPRAEHLMTPALRTENPVPLQDEEVDLYNATPPGIPRVAPVRAPLPPLPPPAPASTESGPVRERTGTEASAGDGFTPLDPEPPVTATEGDTGAEESGEGEVPAPPAPKPVVTTTEEGVEATTPAEETPPPPAPERTVTTTEEDAETATPVEEETPAPPAPVVTATEEDTGVETPTPLTSEHTVTAAEDTGAEESGEGEVPAPPAPKPVVTTTATEGVEEVDGSETPTGIETPAPLTSEHTVTVTEEDAGAEESSESEVPAPPAPKPTVPVTEEGGGTGGEGSRLPAPPPDPPTRRTEEPAPEDTAVRSRTEDGTEPAEEPAPPAPREHGLGRRGSDGVLRFPSEADIVPYGDLLHDPGFNGNTYDSQPRATQRYVDAYTADGWIAEFSRLPNLDEATVQAELDRLREKSRTSPGWLLYEIDNGRWPVLSSLPHLLDGGSLTPEQAEVVRSVVESRYPEAALENLRHDAGPAGRIAETLPDKRGRGSYPDAREVLDIIDRLDRATDPSLPEGVEAVRGVFGFDHLAPGGTEDPASLVGRTFTAPGFTSVSLGTRPSASGGAPTDIIRLSLPPGTRGLWVGDRSLHPGEREIILARGTALRVLSFERWGRGWALHAEVVPEGAAPPPTETAQEAPGSEEGVSTGLPPVEDTVHGGEGGPVESPPGPPAVPHTPAAEETEPAAGGGSVPPTRQEELNSLFSDALSPSSGS</sequence>
<feature type="region of interest" description="Disordered" evidence="2">
    <location>
        <begin position="2137"/>
        <end position="2161"/>
    </location>
</feature>
<feature type="region of interest" description="Disordered" evidence="2">
    <location>
        <begin position="3087"/>
        <end position="3127"/>
    </location>
</feature>
<protein>
    <submittedName>
        <fullName evidence="6">ADP-ribosyltransferase exoenzyme</fullName>
    </submittedName>
</protein>
<dbReference type="InterPro" id="IPR051412">
    <property type="entry name" value="Formin_Homology_Diaphanous_sf"/>
</dbReference>
<feature type="compositionally biased region" description="Basic and acidic residues" evidence="2">
    <location>
        <begin position="628"/>
        <end position="658"/>
    </location>
</feature>
<dbReference type="EMBL" id="FQZK01000032">
    <property type="protein sequence ID" value="SHK76559.1"/>
    <property type="molecule type" value="Genomic_DNA"/>
</dbReference>
<feature type="compositionally biased region" description="Basic and acidic residues" evidence="2">
    <location>
        <begin position="899"/>
        <end position="917"/>
    </location>
</feature>
<feature type="compositionally biased region" description="Basic and acidic residues" evidence="2">
    <location>
        <begin position="1472"/>
        <end position="1493"/>
    </location>
</feature>
<dbReference type="Gene3D" id="3.90.176.10">
    <property type="entry name" value="Toxin ADP-ribosyltransferase, Chain A, domain 1"/>
    <property type="match status" value="1"/>
</dbReference>
<dbReference type="OrthoDB" id="3414477at2"/>
<feature type="compositionally biased region" description="Basic and acidic residues" evidence="2">
    <location>
        <begin position="1703"/>
        <end position="1736"/>
    </location>
</feature>
<feature type="region of interest" description="Disordered" evidence="2">
    <location>
        <begin position="346"/>
        <end position="365"/>
    </location>
</feature>
<keyword evidence="1" id="KW-0175">Coiled coil</keyword>
<dbReference type="STRING" id="758803.SAMN05421803_1324"/>
<dbReference type="InterPro" id="IPR003540">
    <property type="entry name" value="ADP-ribosyltransferase"/>
</dbReference>
<feature type="region of interest" description="Disordered" evidence="2">
    <location>
        <begin position="2248"/>
        <end position="2308"/>
    </location>
</feature>
<feature type="compositionally biased region" description="Basic and acidic residues" evidence="2">
    <location>
        <begin position="940"/>
        <end position="949"/>
    </location>
</feature>
<feature type="compositionally biased region" description="Pro residues" evidence="2">
    <location>
        <begin position="1125"/>
        <end position="1136"/>
    </location>
</feature>
<dbReference type="InterPro" id="IPR057746">
    <property type="entry name" value="CpnT-like_N"/>
</dbReference>
<feature type="compositionally biased region" description="Basic and acidic residues" evidence="2">
    <location>
        <begin position="880"/>
        <end position="890"/>
    </location>
</feature>
<feature type="compositionally biased region" description="Basic and acidic residues" evidence="2">
    <location>
        <begin position="1210"/>
        <end position="1227"/>
    </location>
</feature>
<feature type="compositionally biased region" description="Basic and acidic residues" evidence="2">
    <location>
        <begin position="3752"/>
        <end position="3762"/>
    </location>
</feature>
<proteinExistence type="predicted"/>
<keyword evidence="3" id="KW-0472">Membrane</keyword>
<feature type="compositionally biased region" description="Polar residues" evidence="2">
    <location>
        <begin position="3103"/>
        <end position="3113"/>
    </location>
</feature>
<dbReference type="Proteomes" id="UP000184452">
    <property type="component" value="Unassembled WGS sequence"/>
</dbReference>
<dbReference type="RefSeq" id="WP_073384019.1">
    <property type="nucleotide sequence ID" value="NZ_FQZK01000032.1"/>
</dbReference>
<feature type="region of interest" description="Disordered" evidence="2">
    <location>
        <begin position="3305"/>
        <end position="3368"/>
    </location>
</feature>
<feature type="region of interest" description="Disordered" evidence="2">
    <location>
        <begin position="1572"/>
        <end position="1606"/>
    </location>
</feature>
<feature type="compositionally biased region" description="Gly residues" evidence="2">
    <location>
        <begin position="557"/>
        <end position="575"/>
    </location>
</feature>
<feature type="compositionally biased region" description="Polar residues" evidence="2">
    <location>
        <begin position="346"/>
        <end position="360"/>
    </location>
</feature>
<feature type="region of interest" description="Disordered" evidence="2">
    <location>
        <begin position="1472"/>
        <end position="1507"/>
    </location>
</feature>
<feature type="region of interest" description="Disordered" evidence="2">
    <location>
        <begin position="524"/>
        <end position="1399"/>
    </location>
</feature>
<feature type="compositionally biased region" description="Pro residues" evidence="2">
    <location>
        <begin position="3470"/>
        <end position="3480"/>
    </location>
</feature>
<feature type="region of interest" description="Disordered" evidence="2">
    <location>
        <begin position="2349"/>
        <end position="2396"/>
    </location>
</feature>
<keyword evidence="3" id="KW-0812">Transmembrane</keyword>
<feature type="compositionally biased region" description="Low complexity" evidence="2">
    <location>
        <begin position="2141"/>
        <end position="2152"/>
    </location>
</feature>
<evidence type="ECO:0000313" key="7">
    <source>
        <dbReference type="Proteomes" id="UP000184452"/>
    </source>
</evidence>
<feature type="domain" description="ADP ribosyltransferase" evidence="4">
    <location>
        <begin position="3901"/>
        <end position="4029"/>
    </location>
</feature>
<feature type="compositionally biased region" description="Basic and acidic residues" evidence="2">
    <location>
        <begin position="1137"/>
        <end position="1176"/>
    </location>
</feature>
<feature type="region of interest" description="Disordered" evidence="2">
    <location>
        <begin position="1544"/>
        <end position="1563"/>
    </location>
</feature>
<feature type="region of interest" description="Disordered" evidence="2">
    <location>
        <begin position="1630"/>
        <end position="1788"/>
    </location>
</feature>
<reference evidence="6 7" key="1">
    <citation type="submission" date="2016-11" db="EMBL/GenBank/DDBJ databases">
        <authorList>
            <person name="Jaros S."/>
            <person name="Januszkiewicz K."/>
            <person name="Wedrychowicz H."/>
        </authorList>
    </citation>
    <scope>NUCLEOTIDE SEQUENCE [LARGE SCALE GENOMIC DNA]</scope>
    <source>
        <strain evidence="6 7">CGMCC 4.5723</strain>
    </source>
</reference>
<feature type="region of interest" description="Disordered" evidence="2">
    <location>
        <begin position="2928"/>
        <end position="2954"/>
    </location>
</feature>
<evidence type="ECO:0000313" key="6">
    <source>
        <dbReference type="EMBL" id="SHK76559.1"/>
    </source>
</evidence>
<feature type="region of interest" description="Disordered" evidence="2">
    <location>
        <begin position="3141"/>
        <end position="3160"/>
    </location>
</feature>
<feature type="compositionally biased region" description="Pro residues" evidence="2">
    <location>
        <begin position="4086"/>
        <end position="4095"/>
    </location>
</feature>